<dbReference type="InterPro" id="IPR036890">
    <property type="entry name" value="HATPase_C_sf"/>
</dbReference>
<feature type="transmembrane region" description="Helical" evidence="12">
    <location>
        <begin position="190"/>
        <end position="215"/>
    </location>
</feature>
<evidence type="ECO:0000259" key="14">
    <source>
        <dbReference type="PROSITE" id="PS50885"/>
    </source>
</evidence>
<dbReference type="EMBL" id="JBHUKR010000007">
    <property type="protein sequence ID" value="MFD2417655.1"/>
    <property type="molecule type" value="Genomic_DNA"/>
</dbReference>
<keyword evidence="6 12" id="KW-0812">Transmembrane</keyword>
<feature type="domain" description="Histidine kinase" evidence="13">
    <location>
        <begin position="293"/>
        <end position="507"/>
    </location>
</feature>
<feature type="region of interest" description="Disordered" evidence="11">
    <location>
        <begin position="64"/>
        <end position="88"/>
    </location>
</feature>
<dbReference type="Pfam" id="PF02518">
    <property type="entry name" value="HATPase_c"/>
    <property type="match status" value="1"/>
</dbReference>
<feature type="domain" description="HAMP" evidence="14">
    <location>
        <begin position="216"/>
        <end position="278"/>
    </location>
</feature>
<comment type="subcellular location">
    <subcellularLocation>
        <location evidence="2">Cell membrane</location>
    </subcellularLocation>
</comment>
<protein>
    <recommendedName>
        <fullName evidence="3">histidine kinase</fullName>
        <ecNumber evidence="3">2.7.13.3</ecNumber>
    </recommendedName>
</protein>
<dbReference type="CDD" id="cd00082">
    <property type="entry name" value="HisKA"/>
    <property type="match status" value="1"/>
</dbReference>
<evidence type="ECO:0000256" key="4">
    <source>
        <dbReference type="ARBA" id="ARBA00022553"/>
    </source>
</evidence>
<evidence type="ECO:0000259" key="13">
    <source>
        <dbReference type="PROSITE" id="PS50109"/>
    </source>
</evidence>
<name>A0ABW5FU15_9PSEU</name>
<keyword evidence="4" id="KW-0597">Phosphoprotein</keyword>
<evidence type="ECO:0000256" key="12">
    <source>
        <dbReference type="SAM" id="Phobius"/>
    </source>
</evidence>
<dbReference type="InterPro" id="IPR004358">
    <property type="entry name" value="Sig_transdc_His_kin-like_C"/>
</dbReference>
<keyword evidence="16" id="KW-1185">Reference proteome</keyword>
<dbReference type="PANTHER" id="PTHR45436:SF5">
    <property type="entry name" value="SENSOR HISTIDINE KINASE TRCS"/>
    <property type="match status" value="1"/>
</dbReference>
<dbReference type="InterPro" id="IPR003594">
    <property type="entry name" value="HATPase_dom"/>
</dbReference>
<keyword evidence="5" id="KW-0808">Transferase</keyword>
<dbReference type="PROSITE" id="PS50885">
    <property type="entry name" value="HAMP"/>
    <property type="match status" value="1"/>
</dbReference>
<keyword evidence="9" id="KW-0902">Two-component regulatory system</keyword>
<evidence type="ECO:0000256" key="5">
    <source>
        <dbReference type="ARBA" id="ARBA00022679"/>
    </source>
</evidence>
<dbReference type="RefSeq" id="WP_378265585.1">
    <property type="nucleotide sequence ID" value="NZ_JBHUKR010000007.1"/>
</dbReference>
<dbReference type="CDD" id="cd00075">
    <property type="entry name" value="HATPase"/>
    <property type="match status" value="1"/>
</dbReference>
<dbReference type="SMART" id="SM00388">
    <property type="entry name" value="HisKA"/>
    <property type="match status" value="1"/>
</dbReference>
<dbReference type="InterPro" id="IPR050428">
    <property type="entry name" value="TCS_sensor_his_kinase"/>
</dbReference>
<dbReference type="InterPro" id="IPR036097">
    <property type="entry name" value="HisK_dim/P_sf"/>
</dbReference>
<keyword evidence="7 15" id="KW-0418">Kinase</keyword>
<evidence type="ECO:0000256" key="8">
    <source>
        <dbReference type="ARBA" id="ARBA00022989"/>
    </source>
</evidence>
<keyword evidence="8 12" id="KW-1133">Transmembrane helix</keyword>
<dbReference type="PANTHER" id="PTHR45436">
    <property type="entry name" value="SENSOR HISTIDINE KINASE YKOH"/>
    <property type="match status" value="1"/>
</dbReference>
<dbReference type="EC" id="2.7.13.3" evidence="3"/>
<evidence type="ECO:0000256" key="1">
    <source>
        <dbReference type="ARBA" id="ARBA00000085"/>
    </source>
</evidence>
<evidence type="ECO:0000256" key="2">
    <source>
        <dbReference type="ARBA" id="ARBA00004236"/>
    </source>
</evidence>
<comment type="caution">
    <text evidence="15">The sequence shown here is derived from an EMBL/GenBank/DDBJ whole genome shotgun (WGS) entry which is preliminary data.</text>
</comment>
<accession>A0ABW5FU15</accession>
<dbReference type="CDD" id="cd06225">
    <property type="entry name" value="HAMP"/>
    <property type="match status" value="1"/>
</dbReference>
<keyword evidence="10 12" id="KW-0472">Membrane</keyword>
<dbReference type="Pfam" id="PF00672">
    <property type="entry name" value="HAMP"/>
    <property type="match status" value="1"/>
</dbReference>
<dbReference type="InterPro" id="IPR003660">
    <property type="entry name" value="HAMP_dom"/>
</dbReference>
<dbReference type="SMART" id="SM00387">
    <property type="entry name" value="HATPase_c"/>
    <property type="match status" value="1"/>
</dbReference>
<dbReference type="SUPFAM" id="SSF47384">
    <property type="entry name" value="Homodimeric domain of signal transducing histidine kinase"/>
    <property type="match status" value="1"/>
</dbReference>
<proteinExistence type="predicted"/>
<evidence type="ECO:0000256" key="10">
    <source>
        <dbReference type="ARBA" id="ARBA00023136"/>
    </source>
</evidence>
<evidence type="ECO:0000313" key="16">
    <source>
        <dbReference type="Proteomes" id="UP001597417"/>
    </source>
</evidence>
<evidence type="ECO:0000256" key="6">
    <source>
        <dbReference type="ARBA" id="ARBA00022692"/>
    </source>
</evidence>
<dbReference type="InterPro" id="IPR003661">
    <property type="entry name" value="HisK_dim/P_dom"/>
</dbReference>
<evidence type="ECO:0000313" key="15">
    <source>
        <dbReference type="EMBL" id="MFD2417655.1"/>
    </source>
</evidence>
<dbReference type="GO" id="GO:0016301">
    <property type="term" value="F:kinase activity"/>
    <property type="evidence" value="ECO:0007669"/>
    <property type="project" value="UniProtKB-KW"/>
</dbReference>
<evidence type="ECO:0000256" key="3">
    <source>
        <dbReference type="ARBA" id="ARBA00012438"/>
    </source>
</evidence>
<evidence type="ECO:0000256" key="11">
    <source>
        <dbReference type="SAM" id="MobiDB-lite"/>
    </source>
</evidence>
<evidence type="ECO:0000256" key="9">
    <source>
        <dbReference type="ARBA" id="ARBA00023012"/>
    </source>
</evidence>
<dbReference type="SUPFAM" id="SSF55874">
    <property type="entry name" value="ATPase domain of HSP90 chaperone/DNA topoisomerase II/histidine kinase"/>
    <property type="match status" value="1"/>
</dbReference>
<evidence type="ECO:0000256" key="7">
    <source>
        <dbReference type="ARBA" id="ARBA00022777"/>
    </source>
</evidence>
<dbReference type="Pfam" id="PF00512">
    <property type="entry name" value="HisKA"/>
    <property type="match status" value="1"/>
</dbReference>
<dbReference type="InterPro" id="IPR005467">
    <property type="entry name" value="His_kinase_dom"/>
</dbReference>
<gene>
    <name evidence="15" type="ORF">ACFSXZ_15105</name>
</gene>
<sequence length="520" mass="55144">MFSSRPDDRPRDRRRRLFPLSLRGKLIAQLIFLLALVCLVVGISTEVALSRFLLHQLDDRLTAASERGQHAPSRPGGPPGFTGFPGAPPPDALRVFGQGAGTLAMHVSSDGVIAAGVLKLGPSQSVRGEPFDPVSQEQVKQLSALPPDSHKYTLDLGGQLGDYRLVSVRDPDGGVTITGLPLADVSATRWQLALVFGGVALGALLVAGAVGAVTFRRTTRPLDRLAHTAAQVSELPLDKGEVALSVRVPEVDADPRTEIGKVGVAFNRMLGHVDAALAARHESENRVRQFVADASHELRTPLAAIRGYAELTRRSGDAVPPDVAFAIGRVESESARMTKLVEELLLLARLDAGRHRVYEPVGLARLVADAVADAHVSGPDHRWLLNAPPEEVTVLGDANQLHQVVTNLLTNARTHTPPGTEVTTKLLSTRGQVTLTVEDNGPGIPPEVLPEVFERFARGDTSRSRAAGSTGLGLAIVAAVVAAHNGQVGVASRPGRTEFTVRFPAFTLSASPSPGARLRA</sequence>
<dbReference type="Gene3D" id="3.30.565.10">
    <property type="entry name" value="Histidine kinase-like ATPase, C-terminal domain"/>
    <property type="match status" value="1"/>
</dbReference>
<dbReference type="SMART" id="SM00304">
    <property type="entry name" value="HAMP"/>
    <property type="match status" value="1"/>
</dbReference>
<dbReference type="Gene3D" id="6.10.340.10">
    <property type="match status" value="1"/>
</dbReference>
<dbReference type="Proteomes" id="UP001597417">
    <property type="component" value="Unassembled WGS sequence"/>
</dbReference>
<reference evidence="16" key="1">
    <citation type="journal article" date="2019" name="Int. J. Syst. Evol. Microbiol.">
        <title>The Global Catalogue of Microorganisms (GCM) 10K type strain sequencing project: providing services to taxonomists for standard genome sequencing and annotation.</title>
        <authorList>
            <consortium name="The Broad Institute Genomics Platform"/>
            <consortium name="The Broad Institute Genome Sequencing Center for Infectious Disease"/>
            <person name="Wu L."/>
            <person name="Ma J."/>
        </authorList>
    </citation>
    <scope>NUCLEOTIDE SEQUENCE [LARGE SCALE GENOMIC DNA]</scope>
    <source>
        <strain evidence="16">CGMCC 4.7645</strain>
    </source>
</reference>
<dbReference type="PROSITE" id="PS50109">
    <property type="entry name" value="HIS_KIN"/>
    <property type="match status" value="1"/>
</dbReference>
<dbReference type="Gene3D" id="1.10.287.130">
    <property type="match status" value="1"/>
</dbReference>
<organism evidence="15 16">
    <name type="scientific">Amycolatopsis pigmentata</name>
    <dbReference type="NCBI Taxonomy" id="450801"/>
    <lineage>
        <taxon>Bacteria</taxon>
        <taxon>Bacillati</taxon>
        <taxon>Actinomycetota</taxon>
        <taxon>Actinomycetes</taxon>
        <taxon>Pseudonocardiales</taxon>
        <taxon>Pseudonocardiaceae</taxon>
        <taxon>Amycolatopsis</taxon>
    </lineage>
</organism>
<dbReference type="PRINTS" id="PR00344">
    <property type="entry name" value="BCTRLSENSOR"/>
</dbReference>
<comment type="catalytic activity">
    <reaction evidence="1">
        <text>ATP + protein L-histidine = ADP + protein N-phospho-L-histidine.</text>
        <dbReference type="EC" id="2.7.13.3"/>
    </reaction>
</comment>